<dbReference type="EMBL" id="JAUIQD010000003">
    <property type="protein sequence ID" value="KAK3358116.1"/>
    <property type="molecule type" value="Genomic_DNA"/>
</dbReference>
<proteinExistence type="predicted"/>
<reference evidence="1" key="2">
    <citation type="submission" date="2023-06" db="EMBL/GenBank/DDBJ databases">
        <authorList>
            <consortium name="Lawrence Berkeley National Laboratory"/>
            <person name="Haridas S."/>
            <person name="Hensen N."/>
            <person name="Bonometti L."/>
            <person name="Westerberg I."/>
            <person name="Brannstrom I.O."/>
            <person name="Guillou S."/>
            <person name="Cros-Aarteil S."/>
            <person name="Calhoun S."/>
            <person name="Kuo A."/>
            <person name="Mondo S."/>
            <person name="Pangilinan J."/>
            <person name="Riley R."/>
            <person name="Labutti K."/>
            <person name="Andreopoulos B."/>
            <person name="Lipzen A."/>
            <person name="Chen C."/>
            <person name="Yanf M."/>
            <person name="Daum C."/>
            <person name="Ng V."/>
            <person name="Clum A."/>
            <person name="Steindorff A."/>
            <person name="Ohm R."/>
            <person name="Martin F."/>
            <person name="Silar P."/>
            <person name="Natvig D."/>
            <person name="Lalanne C."/>
            <person name="Gautier V."/>
            <person name="Ament-Velasquez S.L."/>
            <person name="Kruys A."/>
            <person name="Hutchinson M.I."/>
            <person name="Powell A.J."/>
            <person name="Barry K."/>
            <person name="Miller A.N."/>
            <person name="Grigoriev I.V."/>
            <person name="Debuchy R."/>
            <person name="Gladieux P."/>
            <person name="Thoren M.H."/>
            <person name="Johannesson H."/>
        </authorList>
    </citation>
    <scope>NUCLEOTIDE SEQUENCE</scope>
    <source>
        <strain evidence="1">CBS 955.72</strain>
    </source>
</reference>
<reference evidence="1" key="1">
    <citation type="journal article" date="2023" name="Mol. Phylogenet. Evol.">
        <title>Genome-scale phylogeny and comparative genomics of the fungal order Sordariales.</title>
        <authorList>
            <person name="Hensen N."/>
            <person name="Bonometti L."/>
            <person name="Westerberg I."/>
            <person name="Brannstrom I.O."/>
            <person name="Guillou S."/>
            <person name="Cros-Aarteil S."/>
            <person name="Calhoun S."/>
            <person name="Haridas S."/>
            <person name="Kuo A."/>
            <person name="Mondo S."/>
            <person name="Pangilinan J."/>
            <person name="Riley R."/>
            <person name="LaButti K."/>
            <person name="Andreopoulos B."/>
            <person name="Lipzen A."/>
            <person name="Chen C."/>
            <person name="Yan M."/>
            <person name="Daum C."/>
            <person name="Ng V."/>
            <person name="Clum A."/>
            <person name="Steindorff A."/>
            <person name="Ohm R.A."/>
            <person name="Martin F."/>
            <person name="Silar P."/>
            <person name="Natvig D.O."/>
            <person name="Lalanne C."/>
            <person name="Gautier V."/>
            <person name="Ament-Velasquez S.L."/>
            <person name="Kruys A."/>
            <person name="Hutchinson M.I."/>
            <person name="Powell A.J."/>
            <person name="Barry K."/>
            <person name="Miller A.N."/>
            <person name="Grigoriev I.V."/>
            <person name="Debuchy R."/>
            <person name="Gladieux P."/>
            <person name="Hiltunen Thoren M."/>
            <person name="Johannesson H."/>
        </authorList>
    </citation>
    <scope>NUCLEOTIDE SEQUENCE</scope>
    <source>
        <strain evidence="1">CBS 955.72</strain>
    </source>
</reference>
<gene>
    <name evidence="1" type="ORF">B0T25DRAFT_450336</name>
</gene>
<dbReference type="AlphaFoldDB" id="A0AAJ0HNG3"/>
<accession>A0AAJ0HNG3</accession>
<comment type="caution">
    <text evidence="1">The sequence shown here is derived from an EMBL/GenBank/DDBJ whole genome shotgun (WGS) entry which is preliminary data.</text>
</comment>
<organism evidence="1 2">
    <name type="scientific">Lasiosphaeria hispida</name>
    <dbReference type="NCBI Taxonomy" id="260671"/>
    <lineage>
        <taxon>Eukaryota</taxon>
        <taxon>Fungi</taxon>
        <taxon>Dikarya</taxon>
        <taxon>Ascomycota</taxon>
        <taxon>Pezizomycotina</taxon>
        <taxon>Sordariomycetes</taxon>
        <taxon>Sordariomycetidae</taxon>
        <taxon>Sordariales</taxon>
        <taxon>Lasiosphaeriaceae</taxon>
        <taxon>Lasiosphaeria</taxon>
    </lineage>
</organism>
<feature type="non-terminal residue" evidence="1">
    <location>
        <position position="1"/>
    </location>
</feature>
<evidence type="ECO:0000313" key="2">
    <source>
        <dbReference type="Proteomes" id="UP001275084"/>
    </source>
</evidence>
<dbReference type="InterPro" id="IPR029058">
    <property type="entry name" value="AB_hydrolase_fold"/>
</dbReference>
<dbReference type="Gene3D" id="3.40.50.1820">
    <property type="entry name" value="alpha/beta hydrolase"/>
    <property type="match status" value="1"/>
</dbReference>
<name>A0AAJ0HNG3_9PEZI</name>
<sequence>PKVNRVTFYFLGGSSDIAYANGERDYKIIPASTPTWTGNLPVGHLGTYAETNAGRFGVAVTRFLQWTLRGNATAGEYFSGKGATTDG</sequence>
<protein>
    <submittedName>
        <fullName evidence="1">Uncharacterized protein</fullName>
    </submittedName>
</protein>
<keyword evidence="2" id="KW-1185">Reference proteome</keyword>
<evidence type="ECO:0000313" key="1">
    <source>
        <dbReference type="EMBL" id="KAK3358116.1"/>
    </source>
</evidence>
<dbReference type="Proteomes" id="UP001275084">
    <property type="component" value="Unassembled WGS sequence"/>
</dbReference>